<dbReference type="InterPro" id="IPR047676">
    <property type="entry name" value="FxLYD_dom"/>
</dbReference>
<dbReference type="EMBL" id="MFTN01000028">
    <property type="protein sequence ID" value="OGI62439.1"/>
    <property type="molecule type" value="Genomic_DNA"/>
</dbReference>
<comment type="caution">
    <text evidence="2">The sequence shown here is derived from an EMBL/GenBank/DDBJ whole genome shotgun (WGS) entry which is preliminary data.</text>
</comment>
<gene>
    <name evidence="2" type="ORF">A2818_00560</name>
</gene>
<keyword evidence="1" id="KW-1133">Transmembrane helix</keyword>
<feature type="transmembrane region" description="Helical" evidence="1">
    <location>
        <begin position="9"/>
        <end position="31"/>
    </location>
</feature>
<accession>A0A1F6UYN3</accession>
<protein>
    <recommendedName>
        <fullName evidence="4">Glucose/sorbosone dehydrogenase</fullName>
    </recommendedName>
</protein>
<proteinExistence type="predicted"/>
<dbReference type="AlphaFoldDB" id="A0A1F6UYN3"/>
<name>A0A1F6UYN3_9BACT</name>
<dbReference type="STRING" id="1801737.A2818_00560"/>
<keyword evidence="1" id="KW-0472">Membrane</keyword>
<sequence length="260" mass="28851">MTWALKRQIFYIGVLIAFFLVFGFLITYPVFNKAPSCSDNKQNGDEIGIDCGGSCAKLCLSQVDSVSVLWSRVFRVVPGRYNAMAYLLNPNKNSAVNKINYRFRFADANNVYIGKREGSTFIPPSGKFAVFEPAIDIGNSIPVYTTFQFTQIPTWVTVAQEKINQVQVLISNIILADEMTSPKLSATIQNNSLFTIPEINVVAVLYDADGNAVSGSSTYLNVLNPEENADINFTWPEPFGSSVVAKEIIPLYNIFRAELK</sequence>
<keyword evidence="1" id="KW-0812">Transmembrane</keyword>
<evidence type="ECO:0008006" key="4">
    <source>
        <dbReference type="Google" id="ProtNLM"/>
    </source>
</evidence>
<dbReference type="NCBIfam" id="NF038353">
    <property type="entry name" value="FxLYD_dom"/>
    <property type="match status" value="1"/>
</dbReference>
<evidence type="ECO:0000313" key="2">
    <source>
        <dbReference type="EMBL" id="OGI62439.1"/>
    </source>
</evidence>
<reference evidence="2 3" key="1">
    <citation type="journal article" date="2016" name="Nat. Commun.">
        <title>Thousands of microbial genomes shed light on interconnected biogeochemical processes in an aquifer system.</title>
        <authorList>
            <person name="Anantharaman K."/>
            <person name="Brown C.T."/>
            <person name="Hug L.A."/>
            <person name="Sharon I."/>
            <person name="Castelle C.J."/>
            <person name="Probst A.J."/>
            <person name="Thomas B.C."/>
            <person name="Singh A."/>
            <person name="Wilkins M.J."/>
            <person name="Karaoz U."/>
            <person name="Brodie E.L."/>
            <person name="Williams K.H."/>
            <person name="Hubbard S.S."/>
            <person name="Banfield J.F."/>
        </authorList>
    </citation>
    <scope>NUCLEOTIDE SEQUENCE [LARGE SCALE GENOMIC DNA]</scope>
</reference>
<dbReference type="Proteomes" id="UP000177602">
    <property type="component" value="Unassembled WGS sequence"/>
</dbReference>
<evidence type="ECO:0000313" key="3">
    <source>
        <dbReference type="Proteomes" id="UP000177602"/>
    </source>
</evidence>
<organism evidence="2 3">
    <name type="scientific">Candidatus Nomurabacteria bacterium RIFCSPHIGHO2_01_FULL_40_12</name>
    <dbReference type="NCBI Taxonomy" id="1801737"/>
    <lineage>
        <taxon>Bacteria</taxon>
        <taxon>Candidatus Nomuraibacteriota</taxon>
    </lineage>
</organism>
<evidence type="ECO:0000256" key="1">
    <source>
        <dbReference type="SAM" id="Phobius"/>
    </source>
</evidence>